<dbReference type="Proteomes" id="UP000007013">
    <property type="component" value="Chromosome"/>
</dbReference>
<dbReference type="EMBL" id="CP001032">
    <property type="protein sequence ID" value="ACB74869.1"/>
    <property type="molecule type" value="Genomic_DNA"/>
</dbReference>
<dbReference type="OrthoDB" id="199944at2"/>
<organism evidence="2 3">
    <name type="scientific">Opitutus terrae (strain DSM 11246 / JCM 15787 / PB90-1)</name>
    <dbReference type="NCBI Taxonomy" id="452637"/>
    <lineage>
        <taxon>Bacteria</taxon>
        <taxon>Pseudomonadati</taxon>
        <taxon>Verrucomicrobiota</taxon>
        <taxon>Opitutia</taxon>
        <taxon>Opitutales</taxon>
        <taxon>Opitutaceae</taxon>
        <taxon>Opitutus</taxon>
    </lineage>
</organism>
<evidence type="ECO:0000256" key="1">
    <source>
        <dbReference type="SAM" id="SignalP"/>
    </source>
</evidence>
<feature type="chain" id="PRO_5002774914" description="DUF3568 family protein" evidence="1">
    <location>
        <begin position="24"/>
        <end position="134"/>
    </location>
</feature>
<gene>
    <name evidence="2" type="ordered locus">Oter_1585</name>
</gene>
<dbReference type="PROSITE" id="PS51257">
    <property type="entry name" value="PROKAR_LIPOPROTEIN"/>
    <property type="match status" value="1"/>
</dbReference>
<protein>
    <recommendedName>
        <fullName evidence="4">DUF3568 family protein</fullName>
    </recommendedName>
</protein>
<evidence type="ECO:0000313" key="2">
    <source>
        <dbReference type="EMBL" id="ACB74869.1"/>
    </source>
</evidence>
<evidence type="ECO:0008006" key="4">
    <source>
        <dbReference type="Google" id="ProtNLM"/>
    </source>
</evidence>
<dbReference type="RefSeq" id="WP_012374407.1">
    <property type="nucleotide sequence ID" value="NC_010571.1"/>
</dbReference>
<reference evidence="2 3" key="1">
    <citation type="journal article" date="2011" name="J. Bacteriol.">
        <title>Genome sequence of the verrucomicrobium Opitutus terrae PB90-1, an abundant inhabitant of rice paddy soil ecosystems.</title>
        <authorList>
            <person name="van Passel M.W."/>
            <person name="Kant R."/>
            <person name="Palva A."/>
            <person name="Copeland A."/>
            <person name="Lucas S."/>
            <person name="Lapidus A."/>
            <person name="Glavina del Rio T."/>
            <person name="Pitluck S."/>
            <person name="Goltsman E."/>
            <person name="Clum A."/>
            <person name="Sun H."/>
            <person name="Schmutz J."/>
            <person name="Larimer F.W."/>
            <person name="Land M.L."/>
            <person name="Hauser L."/>
            <person name="Kyrpides N."/>
            <person name="Mikhailova N."/>
            <person name="Richardson P.P."/>
            <person name="Janssen P.H."/>
            <person name="de Vos W.M."/>
            <person name="Smidt H."/>
        </authorList>
    </citation>
    <scope>NUCLEOTIDE SEQUENCE [LARGE SCALE GENOMIC DNA]</scope>
    <source>
        <strain evidence="3">DSM 11246 / JCM 15787 / PB90-1</strain>
    </source>
</reference>
<name>B1ZTT3_OPITP</name>
<keyword evidence="1" id="KW-0732">Signal</keyword>
<dbReference type="AlphaFoldDB" id="B1ZTT3"/>
<keyword evidence="3" id="KW-1185">Reference proteome</keyword>
<dbReference type="KEGG" id="ote:Oter_1585"/>
<evidence type="ECO:0000313" key="3">
    <source>
        <dbReference type="Proteomes" id="UP000007013"/>
    </source>
</evidence>
<dbReference type="InterPro" id="IPR021952">
    <property type="entry name" value="Flpp3-like"/>
</dbReference>
<proteinExistence type="predicted"/>
<dbReference type="eggNOG" id="ENOG5030V3Y">
    <property type="taxonomic scope" value="Bacteria"/>
</dbReference>
<sequence length="134" mass="13962">MKTKSPVRVVALLSLAVSLAVVAGMTGCVAVAAGAGAGAAVAWVRGELQTNLSADFENAVRATNRALTQLQLAKISEKKDALNAVITARNAADKKIEIQLANAARNLTKVEIRVGVFGDEPLSIAILEKIKDNL</sequence>
<dbReference type="HOGENOM" id="CLU_153754_0_0_0"/>
<accession>B1ZTT3</accession>
<dbReference type="Pfam" id="PF12092">
    <property type="entry name" value="DUF3568"/>
    <property type="match status" value="1"/>
</dbReference>
<feature type="signal peptide" evidence="1">
    <location>
        <begin position="1"/>
        <end position="23"/>
    </location>
</feature>